<dbReference type="EMBL" id="SUTE01000042">
    <property type="protein sequence ID" value="MBE6505269.1"/>
    <property type="molecule type" value="Genomic_DNA"/>
</dbReference>
<reference evidence="2" key="1">
    <citation type="submission" date="2019-04" db="EMBL/GenBank/DDBJ databases">
        <title>Evolution of Biomass-Degrading Anaerobic Consortia Revealed by Metagenomics.</title>
        <authorList>
            <person name="Peng X."/>
        </authorList>
    </citation>
    <scope>NUCLEOTIDE SEQUENCE</scope>
    <source>
        <strain evidence="2">SIG12</strain>
    </source>
</reference>
<accession>A0A8T3VAZ2</accession>
<proteinExistence type="predicted"/>
<comment type="caution">
    <text evidence="2">The sequence shown here is derived from an EMBL/GenBank/DDBJ whole genome shotgun (WGS) entry which is preliminary data.</text>
</comment>
<dbReference type="RefSeq" id="WP_303736912.1">
    <property type="nucleotide sequence ID" value="NZ_SUTE01000042.1"/>
</dbReference>
<keyword evidence="1" id="KW-0812">Transmembrane</keyword>
<evidence type="ECO:0000313" key="2">
    <source>
        <dbReference type="EMBL" id="MBE6505269.1"/>
    </source>
</evidence>
<keyword evidence="1" id="KW-1133">Transmembrane helix</keyword>
<sequence>MQWDAVINAILSFIIPGLGQAINGDKKKGLIMFIISLALGVIVMFYLKGIVGHGIRIIYSLYAAYDAYKTY</sequence>
<evidence type="ECO:0000256" key="1">
    <source>
        <dbReference type="SAM" id="Phobius"/>
    </source>
</evidence>
<name>A0A8T3VAZ2_9EURY</name>
<evidence type="ECO:0000313" key="3">
    <source>
        <dbReference type="Proteomes" id="UP000762703"/>
    </source>
</evidence>
<evidence type="ECO:0008006" key="4">
    <source>
        <dbReference type="Google" id="ProtNLM"/>
    </source>
</evidence>
<feature type="transmembrane region" description="Helical" evidence="1">
    <location>
        <begin position="29"/>
        <end position="47"/>
    </location>
</feature>
<keyword evidence="1" id="KW-0472">Membrane</keyword>
<dbReference type="AlphaFoldDB" id="A0A8T3VAZ2"/>
<protein>
    <recommendedName>
        <fullName evidence="4">TM2 domain-containing protein</fullName>
    </recommendedName>
</protein>
<gene>
    <name evidence="2" type="ORF">E7Z73_05960</name>
</gene>
<organism evidence="2 3">
    <name type="scientific">Methanobrevibacter millerae</name>
    <dbReference type="NCBI Taxonomy" id="230361"/>
    <lineage>
        <taxon>Archaea</taxon>
        <taxon>Methanobacteriati</taxon>
        <taxon>Methanobacteriota</taxon>
        <taxon>Methanomada group</taxon>
        <taxon>Methanobacteria</taxon>
        <taxon>Methanobacteriales</taxon>
        <taxon>Methanobacteriaceae</taxon>
        <taxon>Methanobrevibacter</taxon>
    </lineage>
</organism>
<dbReference type="Proteomes" id="UP000762703">
    <property type="component" value="Unassembled WGS sequence"/>
</dbReference>